<comment type="caution">
    <text evidence="8">The sequence shown here is derived from an EMBL/GenBank/DDBJ whole genome shotgun (WGS) entry which is preliminary data.</text>
</comment>
<keyword evidence="5 8" id="KW-0326">Glycosidase</keyword>
<feature type="signal peptide" evidence="6">
    <location>
        <begin position="1"/>
        <end position="24"/>
    </location>
</feature>
<evidence type="ECO:0000259" key="7">
    <source>
        <dbReference type="Pfam" id="PF01301"/>
    </source>
</evidence>
<dbReference type="PRINTS" id="PR00742">
    <property type="entry name" value="GLHYDRLASE35"/>
</dbReference>
<dbReference type="Proteomes" id="UP000596742">
    <property type="component" value="Unassembled WGS sequence"/>
</dbReference>
<evidence type="ECO:0000313" key="8">
    <source>
        <dbReference type="EMBL" id="VDI65473.1"/>
    </source>
</evidence>
<evidence type="ECO:0000256" key="2">
    <source>
        <dbReference type="ARBA" id="ARBA00022729"/>
    </source>
</evidence>
<evidence type="ECO:0000256" key="6">
    <source>
        <dbReference type="SAM" id="SignalP"/>
    </source>
</evidence>
<keyword evidence="9" id="KW-1185">Reference proteome</keyword>
<organism evidence="8 9">
    <name type="scientific">Mytilus galloprovincialis</name>
    <name type="common">Mediterranean mussel</name>
    <dbReference type="NCBI Taxonomy" id="29158"/>
    <lineage>
        <taxon>Eukaryota</taxon>
        <taxon>Metazoa</taxon>
        <taxon>Spiralia</taxon>
        <taxon>Lophotrochozoa</taxon>
        <taxon>Mollusca</taxon>
        <taxon>Bivalvia</taxon>
        <taxon>Autobranchia</taxon>
        <taxon>Pteriomorphia</taxon>
        <taxon>Mytilida</taxon>
        <taxon>Mytiloidea</taxon>
        <taxon>Mytilidae</taxon>
        <taxon>Mytilinae</taxon>
        <taxon>Mytilus</taxon>
    </lineage>
</organism>
<evidence type="ECO:0000256" key="5">
    <source>
        <dbReference type="ARBA" id="ARBA00023295"/>
    </source>
</evidence>
<evidence type="ECO:0000256" key="4">
    <source>
        <dbReference type="ARBA" id="ARBA00023180"/>
    </source>
</evidence>
<dbReference type="AlphaFoldDB" id="A0A8B6GLG1"/>
<dbReference type="OrthoDB" id="1657402at2759"/>
<keyword evidence="4" id="KW-0325">Glycoprotein</keyword>
<feature type="domain" description="Glycoside hydrolase 35 catalytic" evidence="7">
    <location>
        <begin position="37"/>
        <end position="251"/>
    </location>
</feature>
<dbReference type="EC" id="3.2.1.23" evidence="8"/>
<dbReference type="InterPro" id="IPR001944">
    <property type="entry name" value="Glycoside_Hdrlase_35"/>
</dbReference>
<keyword evidence="2 6" id="KW-0732">Signal</keyword>
<dbReference type="InterPro" id="IPR019801">
    <property type="entry name" value="Glyco_hydro_35_CS"/>
</dbReference>
<evidence type="ECO:0000256" key="1">
    <source>
        <dbReference type="ARBA" id="ARBA00009809"/>
    </source>
</evidence>
<evidence type="ECO:0000313" key="9">
    <source>
        <dbReference type="Proteomes" id="UP000596742"/>
    </source>
</evidence>
<dbReference type="FunFam" id="3.20.20.80:FF:000017">
    <property type="entry name" value="Beta-galactosidase"/>
    <property type="match status" value="1"/>
</dbReference>
<name>A0A8B6GLG1_MYTGA</name>
<dbReference type="GO" id="GO:0004565">
    <property type="term" value="F:beta-galactosidase activity"/>
    <property type="evidence" value="ECO:0007669"/>
    <property type="project" value="UniProtKB-EC"/>
</dbReference>
<proteinExistence type="inferred from homology"/>
<sequence length="280" mass="32723">MATYMFRPTFTFVFLFIIIHALKANRTFTIDYDNDMFRMDGKPFRYISGSIHYSRIPSYYWKDRLQKMKAAGLNAVQVYVPWNFHEMEENELNFEGDKDLVGFIKQAQEVDLFVVLRAGPYICGEWDFGGFPPYILAKNPNTIFRTMDSTYIKYVDKWLDVLYPMLKPLLYINGGPVLMVQIENEYGSYKVTGGYCDHDYMRHLRNKAFSLLGKDAVIFTTDGDRDSPELRCGTIEGVYATIDFHPTRKWRQLPVAAAFNGLFVCNCFEYTGRFYLFDLN</sequence>
<dbReference type="PROSITE" id="PS01182">
    <property type="entry name" value="GLYCOSYL_HYDROL_F35"/>
    <property type="match status" value="1"/>
</dbReference>
<protein>
    <submittedName>
        <fullName evidence="8">Beta-galactosidase</fullName>
        <ecNumber evidence="8">3.2.1.23</ecNumber>
    </submittedName>
</protein>
<dbReference type="InterPro" id="IPR031330">
    <property type="entry name" value="Gly_Hdrlase_35_cat"/>
</dbReference>
<reference evidence="8" key="1">
    <citation type="submission" date="2018-11" db="EMBL/GenBank/DDBJ databases">
        <authorList>
            <person name="Alioto T."/>
            <person name="Alioto T."/>
        </authorList>
    </citation>
    <scope>NUCLEOTIDE SEQUENCE</scope>
</reference>
<dbReference type="PANTHER" id="PTHR23421">
    <property type="entry name" value="BETA-GALACTOSIDASE RELATED"/>
    <property type="match status" value="1"/>
</dbReference>
<dbReference type="SUPFAM" id="SSF51445">
    <property type="entry name" value="(Trans)glycosidases"/>
    <property type="match status" value="1"/>
</dbReference>
<accession>A0A8B6GLG1</accession>
<keyword evidence="3 8" id="KW-0378">Hydrolase</keyword>
<dbReference type="GO" id="GO:0005975">
    <property type="term" value="P:carbohydrate metabolic process"/>
    <property type="evidence" value="ECO:0007669"/>
    <property type="project" value="InterPro"/>
</dbReference>
<comment type="similarity">
    <text evidence="1">Belongs to the glycosyl hydrolase 35 family.</text>
</comment>
<gene>
    <name evidence="8" type="ORF">MGAL_10B038393</name>
</gene>
<feature type="chain" id="PRO_5032299939" evidence="6">
    <location>
        <begin position="25"/>
        <end position="280"/>
    </location>
</feature>
<evidence type="ECO:0000256" key="3">
    <source>
        <dbReference type="ARBA" id="ARBA00022801"/>
    </source>
</evidence>
<dbReference type="Gene3D" id="3.20.20.80">
    <property type="entry name" value="Glycosidases"/>
    <property type="match status" value="1"/>
</dbReference>
<dbReference type="Pfam" id="PF01301">
    <property type="entry name" value="Glyco_hydro_35"/>
    <property type="match status" value="1"/>
</dbReference>
<dbReference type="EMBL" id="UYJE01008623">
    <property type="protein sequence ID" value="VDI65473.1"/>
    <property type="molecule type" value="Genomic_DNA"/>
</dbReference>
<dbReference type="InterPro" id="IPR017853">
    <property type="entry name" value="GH"/>
</dbReference>